<keyword evidence="1" id="KW-1133">Transmembrane helix</keyword>
<organism evidence="2 3">
    <name type="scientific">Leptolyngbya boryana NIES-2135</name>
    <dbReference type="NCBI Taxonomy" id="1973484"/>
    <lineage>
        <taxon>Bacteria</taxon>
        <taxon>Bacillati</taxon>
        <taxon>Cyanobacteriota</taxon>
        <taxon>Cyanophyceae</taxon>
        <taxon>Leptolyngbyales</taxon>
        <taxon>Leptolyngbyaceae</taxon>
        <taxon>Leptolyngbya group</taxon>
        <taxon>Leptolyngbya</taxon>
    </lineage>
</organism>
<keyword evidence="3" id="KW-1185">Reference proteome</keyword>
<keyword evidence="1" id="KW-0812">Transmembrane</keyword>
<proteinExistence type="predicted"/>
<dbReference type="EMBL" id="AP018203">
    <property type="protein sequence ID" value="BAY56977.1"/>
    <property type="molecule type" value="Genomic_DNA"/>
</dbReference>
<feature type="transmembrane region" description="Helical" evidence="1">
    <location>
        <begin position="73"/>
        <end position="92"/>
    </location>
</feature>
<evidence type="ECO:0000256" key="1">
    <source>
        <dbReference type="SAM" id="Phobius"/>
    </source>
</evidence>
<reference evidence="2 3" key="1">
    <citation type="submission" date="2017-06" db="EMBL/GenBank/DDBJ databases">
        <title>Genome sequencing of cyanobaciteial culture collection at National Institute for Environmental Studies (NIES).</title>
        <authorList>
            <person name="Hirose Y."/>
            <person name="Shimura Y."/>
            <person name="Fujisawa T."/>
            <person name="Nakamura Y."/>
            <person name="Kawachi M."/>
        </authorList>
    </citation>
    <scope>NUCLEOTIDE SEQUENCE [LARGE SCALE GENOMIC DNA]</scope>
    <source>
        <strain evidence="2 3">NIES-2135</strain>
    </source>
</reference>
<feature type="transmembrane region" description="Helical" evidence="1">
    <location>
        <begin position="7"/>
        <end position="28"/>
    </location>
</feature>
<evidence type="ECO:0000313" key="3">
    <source>
        <dbReference type="Proteomes" id="UP000217895"/>
    </source>
</evidence>
<protein>
    <submittedName>
        <fullName evidence="2">Uncharacterized protein</fullName>
    </submittedName>
</protein>
<accession>A0A1Z4JK66</accession>
<dbReference type="AlphaFoldDB" id="A0A1Z4JK66"/>
<gene>
    <name evidence="2" type="ORF">NIES2135_38390</name>
</gene>
<sequence>MNHRGLLLLLTTIVPGLSAIVISTFYLFPEWAALDRAYRNYEQLSRTGAGARELSIAQSAEVRHRINCFAEGLGVLLGGVIVAIGVHGLCGLPEKTSN</sequence>
<keyword evidence="1" id="KW-0472">Membrane</keyword>
<evidence type="ECO:0000313" key="2">
    <source>
        <dbReference type="EMBL" id="BAY56977.1"/>
    </source>
</evidence>
<name>A0A1Z4JK66_LEPBY</name>
<dbReference type="Proteomes" id="UP000217895">
    <property type="component" value="Chromosome"/>
</dbReference>